<dbReference type="HOGENOM" id="CLU_111585_2_3_11"/>
<dbReference type="GO" id="GO:0003677">
    <property type="term" value="F:DNA binding"/>
    <property type="evidence" value="ECO:0007669"/>
    <property type="project" value="UniProtKB-KW"/>
</dbReference>
<gene>
    <name evidence="5" type="ORF">AFR_29135</name>
</gene>
<evidence type="ECO:0000313" key="6">
    <source>
        <dbReference type="Proteomes" id="UP000017746"/>
    </source>
</evidence>
<dbReference type="InterPro" id="IPR002577">
    <property type="entry name" value="HTH_HxlR"/>
</dbReference>
<dbReference type="PANTHER" id="PTHR33204:SF37">
    <property type="entry name" value="HTH-TYPE TRANSCRIPTIONAL REGULATOR YODB"/>
    <property type="match status" value="1"/>
</dbReference>
<proteinExistence type="predicted"/>
<accession>U5W4H0</accession>
<organism evidence="5 6">
    <name type="scientific">Actinoplanes friuliensis DSM 7358</name>
    <dbReference type="NCBI Taxonomy" id="1246995"/>
    <lineage>
        <taxon>Bacteria</taxon>
        <taxon>Bacillati</taxon>
        <taxon>Actinomycetota</taxon>
        <taxon>Actinomycetes</taxon>
        <taxon>Micromonosporales</taxon>
        <taxon>Micromonosporaceae</taxon>
        <taxon>Actinoplanes</taxon>
    </lineage>
</organism>
<dbReference type="PATRIC" id="fig|1246995.3.peg.5902"/>
<dbReference type="Gene3D" id="1.10.10.10">
    <property type="entry name" value="Winged helix-like DNA-binding domain superfamily/Winged helix DNA-binding domain"/>
    <property type="match status" value="1"/>
</dbReference>
<keyword evidence="3" id="KW-0804">Transcription</keyword>
<feature type="domain" description="HTH hxlR-type" evidence="4">
    <location>
        <begin position="21"/>
        <end position="118"/>
    </location>
</feature>
<dbReference type="RefSeq" id="WP_023560425.1">
    <property type="nucleotide sequence ID" value="NC_022657.1"/>
</dbReference>
<dbReference type="OrthoDB" id="3293788at2"/>
<dbReference type="Proteomes" id="UP000017746">
    <property type="component" value="Chromosome"/>
</dbReference>
<reference evidence="5 6" key="1">
    <citation type="journal article" date="2014" name="J. Biotechnol.">
        <title>Complete genome sequence of the actinobacterium Actinoplanes friuliensis HAG 010964, producer of the lipopeptide antibiotic friulimycin.</title>
        <authorList>
            <person name="Ruckert C."/>
            <person name="Szczepanowski R."/>
            <person name="Albersmeier A."/>
            <person name="Goesmann A."/>
            <person name="Fischer N."/>
            <person name="Steinkamper A."/>
            <person name="Puhler A."/>
            <person name="Biener R."/>
            <person name="Schwartz D."/>
            <person name="Kalinowski J."/>
        </authorList>
    </citation>
    <scope>NUCLEOTIDE SEQUENCE [LARGE SCALE GENOMIC DNA]</scope>
    <source>
        <strain evidence="5 6">DSM 7358</strain>
    </source>
</reference>
<sequence length="120" mass="13293">MATLAQPKSGITVFDVYAATCPSRALLDLVTSRWAVLVIGALEEHPQRFGALRRRLEGVSQKVLTEKLRDLEAEGLISRTVVDRPLAVYYELTPIGRTLVQPLAALRDWAQTHCDGHQAD</sequence>
<dbReference type="PROSITE" id="PS51118">
    <property type="entry name" value="HTH_HXLR"/>
    <property type="match status" value="1"/>
</dbReference>
<evidence type="ECO:0000256" key="1">
    <source>
        <dbReference type="ARBA" id="ARBA00023015"/>
    </source>
</evidence>
<keyword evidence="2" id="KW-0238">DNA-binding</keyword>
<evidence type="ECO:0000256" key="3">
    <source>
        <dbReference type="ARBA" id="ARBA00023163"/>
    </source>
</evidence>
<dbReference type="GO" id="GO:0016787">
    <property type="term" value="F:hydrolase activity"/>
    <property type="evidence" value="ECO:0007669"/>
    <property type="project" value="UniProtKB-KW"/>
</dbReference>
<dbReference type="InterPro" id="IPR036388">
    <property type="entry name" value="WH-like_DNA-bd_sf"/>
</dbReference>
<dbReference type="SUPFAM" id="SSF46785">
    <property type="entry name" value="Winged helix' DNA-binding domain"/>
    <property type="match status" value="1"/>
</dbReference>
<dbReference type="STRING" id="1246995.AFR_29135"/>
<dbReference type="AlphaFoldDB" id="U5W4H0"/>
<protein>
    <submittedName>
        <fullName evidence="5">Cinnamoyl ester hydrolase</fullName>
    </submittedName>
</protein>
<dbReference type="PANTHER" id="PTHR33204">
    <property type="entry name" value="TRANSCRIPTIONAL REGULATOR, MARR FAMILY"/>
    <property type="match status" value="1"/>
</dbReference>
<keyword evidence="1" id="KW-0805">Transcription regulation</keyword>
<evidence type="ECO:0000256" key="2">
    <source>
        <dbReference type="ARBA" id="ARBA00023125"/>
    </source>
</evidence>
<dbReference type="InterPro" id="IPR036390">
    <property type="entry name" value="WH_DNA-bd_sf"/>
</dbReference>
<dbReference type="eggNOG" id="COG1733">
    <property type="taxonomic scope" value="Bacteria"/>
</dbReference>
<name>U5W4H0_9ACTN</name>
<keyword evidence="6" id="KW-1185">Reference proteome</keyword>
<dbReference type="Pfam" id="PF01638">
    <property type="entry name" value="HxlR"/>
    <property type="match status" value="1"/>
</dbReference>
<keyword evidence="5" id="KW-0378">Hydrolase</keyword>
<evidence type="ECO:0000313" key="5">
    <source>
        <dbReference type="EMBL" id="AGZ44088.1"/>
    </source>
</evidence>
<dbReference type="EMBL" id="CP006272">
    <property type="protein sequence ID" value="AGZ44088.1"/>
    <property type="molecule type" value="Genomic_DNA"/>
</dbReference>
<evidence type="ECO:0000259" key="4">
    <source>
        <dbReference type="PROSITE" id="PS51118"/>
    </source>
</evidence>
<dbReference type="KEGG" id="afs:AFR_29135"/>